<comment type="cofactor">
    <cofactor evidence="7 9">
        <name>FMN</name>
        <dbReference type="ChEBI" id="CHEBI:58210"/>
    </cofactor>
    <text evidence="7 9">Binds 1 FMN per subunit.</text>
</comment>
<gene>
    <name evidence="7" type="primary">pdxH</name>
    <name evidence="13" type="ORF">DES52_1017</name>
</gene>
<evidence type="ECO:0000256" key="7">
    <source>
        <dbReference type="HAMAP-Rule" id="MF_01629"/>
    </source>
</evidence>
<feature type="binding site" evidence="7 8">
    <location>
        <position position="123"/>
    </location>
    <ligand>
        <name>substrate</name>
    </ligand>
</feature>
<evidence type="ECO:0000256" key="8">
    <source>
        <dbReference type="PIRSR" id="PIRSR000190-1"/>
    </source>
</evidence>
<dbReference type="EMBL" id="QJSX01000001">
    <property type="protein sequence ID" value="PYE56203.1"/>
    <property type="molecule type" value="Genomic_DNA"/>
</dbReference>
<feature type="domain" description="Pyridoxamine 5'-phosphate oxidase N-terminal" evidence="11">
    <location>
        <begin position="33"/>
        <end position="161"/>
    </location>
</feature>
<dbReference type="GO" id="GO:0010181">
    <property type="term" value="F:FMN binding"/>
    <property type="evidence" value="ECO:0007669"/>
    <property type="project" value="UniProtKB-UniRule"/>
</dbReference>
<feature type="binding site" evidence="7 9">
    <location>
        <position position="82"/>
    </location>
    <ligand>
        <name>FMN</name>
        <dbReference type="ChEBI" id="CHEBI:58210"/>
    </ligand>
</feature>
<feature type="region of interest" description="Disordered" evidence="10">
    <location>
        <begin position="119"/>
        <end position="145"/>
    </location>
</feature>
<dbReference type="InterPro" id="IPR019740">
    <property type="entry name" value="Pyridox_Oxase_CS"/>
</dbReference>
<evidence type="ECO:0000256" key="4">
    <source>
        <dbReference type="ARBA" id="ARBA00022643"/>
    </source>
</evidence>
<evidence type="ECO:0000256" key="10">
    <source>
        <dbReference type="SAM" id="MobiDB-lite"/>
    </source>
</evidence>
<comment type="catalytic activity">
    <reaction evidence="7">
        <text>pyridoxine 5'-phosphate + O2 = pyridoxal 5'-phosphate + H2O2</text>
        <dbReference type="Rhea" id="RHEA:15149"/>
        <dbReference type="ChEBI" id="CHEBI:15379"/>
        <dbReference type="ChEBI" id="CHEBI:16240"/>
        <dbReference type="ChEBI" id="CHEBI:58589"/>
        <dbReference type="ChEBI" id="CHEBI:597326"/>
        <dbReference type="EC" id="1.4.3.5"/>
    </reaction>
</comment>
<dbReference type="Gene3D" id="2.30.110.10">
    <property type="entry name" value="Electron Transport, Fmn-binding Protein, Chain A"/>
    <property type="match status" value="1"/>
</dbReference>
<dbReference type="InterPro" id="IPR011576">
    <property type="entry name" value="Pyridox_Oxase_N"/>
</dbReference>
<feature type="binding site" evidence="7 9">
    <location>
        <begin position="141"/>
        <end position="142"/>
    </location>
    <ligand>
        <name>FMN</name>
        <dbReference type="ChEBI" id="CHEBI:58210"/>
    </ligand>
</feature>
<dbReference type="InterPro" id="IPR012349">
    <property type="entry name" value="Split_barrel_FMN-bd"/>
</dbReference>
<keyword evidence="3 7" id="KW-0285">Flavoprotein</keyword>
<feature type="binding site" evidence="7 8">
    <location>
        <begin position="191"/>
        <end position="193"/>
    </location>
    <ligand>
        <name>substrate</name>
    </ligand>
</feature>
<dbReference type="NCBIfam" id="TIGR00558">
    <property type="entry name" value="pdxH"/>
    <property type="match status" value="1"/>
</dbReference>
<comment type="subunit">
    <text evidence="2 7">Homodimer.</text>
</comment>
<dbReference type="OrthoDB" id="9780392at2"/>
<keyword evidence="14" id="KW-1185">Reference proteome</keyword>
<comment type="similarity">
    <text evidence="1 7">Belongs to the pyridoxamine 5'-phosphate oxidase family.</text>
</comment>
<evidence type="ECO:0000313" key="13">
    <source>
        <dbReference type="EMBL" id="PYE56203.1"/>
    </source>
</evidence>
<feature type="binding site" evidence="7 9">
    <location>
        <position position="185"/>
    </location>
    <ligand>
        <name>FMN</name>
        <dbReference type="ChEBI" id="CHEBI:58210"/>
    </ligand>
</feature>
<dbReference type="HAMAP" id="MF_01629">
    <property type="entry name" value="PdxH"/>
    <property type="match status" value="1"/>
</dbReference>
<evidence type="ECO:0000256" key="1">
    <source>
        <dbReference type="ARBA" id="ARBA00007301"/>
    </source>
</evidence>
<comment type="pathway">
    <text evidence="7">Cofactor metabolism; pyridoxal 5'-phosphate salvage; pyridoxal 5'-phosphate from pyridoxine 5'-phosphate: step 1/1.</text>
</comment>
<feature type="domain" description="Pyridoxine 5'-phosphate oxidase dimerisation C-terminal" evidence="12">
    <location>
        <begin position="172"/>
        <end position="212"/>
    </location>
</feature>
<evidence type="ECO:0000256" key="2">
    <source>
        <dbReference type="ARBA" id="ARBA00011738"/>
    </source>
</evidence>
<evidence type="ECO:0000259" key="12">
    <source>
        <dbReference type="Pfam" id="PF10590"/>
    </source>
</evidence>
<dbReference type="PIRSF" id="PIRSF000190">
    <property type="entry name" value="Pyd_amn-ph_oxd"/>
    <property type="match status" value="1"/>
</dbReference>
<evidence type="ECO:0000313" key="14">
    <source>
        <dbReference type="Proteomes" id="UP000248326"/>
    </source>
</evidence>
<feature type="binding site" evidence="7 8">
    <location>
        <position position="127"/>
    </location>
    <ligand>
        <name>substrate</name>
    </ligand>
</feature>
<evidence type="ECO:0000256" key="6">
    <source>
        <dbReference type="ARBA" id="ARBA00023096"/>
    </source>
</evidence>
<name>A0A318SC84_9DEIO</name>
<feature type="binding site" evidence="7 8">
    <location>
        <position position="66"/>
    </location>
    <ligand>
        <name>substrate</name>
    </ligand>
</feature>
<feature type="binding site" evidence="7 9">
    <location>
        <position position="83"/>
    </location>
    <ligand>
        <name>FMN</name>
        <dbReference type="ChEBI" id="CHEBI:58210"/>
    </ligand>
</feature>
<dbReference type="InterPro" id="IPR000659">
    <property type="entry name" value="Pyridox_Oxase"/>
</dbReference>
<dbReference type="Proteomes" id="UP000248326">
    <property type="component" value="Unassembled WGS sequence"/>
</dbReference>
<dbReference type="AlphaFoldDB" id="A0A318SC84"/>
<dbReference type="NCBIfam" id="NF004231">
    <property type="entry name" value="PRK05679.1"/>
    <property type="match status" value="1"/>
</dbReference>
<feature type="binding site" evidence="7 8">
    <location>
        <position position="131"/>
    </location>
    <ligand>
        <name>substrate</name>
    </ligand>
</feature>
<comment type="catalytic activity">
    <reaction evidence="7">
        <text>pyridoxamine 5'-phosphate + O2 + H2O = pyridoxal 5'-phosphate + H2O2 + NH4(+)</text>
        <dbReference type="Rhea" id="RHEA:15817"/>
        <dbReference type="ChEBI" id="CHEBI:15377"/>
        <dbReference type="ChEBI" id="CHEBI:15379"/>
        <dbReference type="ChEBI" id="CHEBI:16240"/>
        <dbReference type="ChEBI" id="CHEBI:28938"/>
        <dbReference type="ChEBI" id="CHEBI:58451"/>
        <dbReference type="ChEBI" id="CHEBI:597326"/>
        <dbReference type="EC" id="1.4.3.5"/>
    </reaction>
</comment>
<accession>A0A318SC84</accession>
<reference evidence="13 14" key="1">
    <citation type="submission" date="2018-06" db="EMBL/GenBank/DDBJ databases">
        <title>Genomic Encyclopedia of Type Strains, Phase IV (KMG-IV): sequencing the most valuable type-strain genomes for metagenomic binning, comparative biology and taxonomic classification.</title>
        <authorList>
            <person name="Goeker M."/>
        </authorList>
    </citation>
    <scope>NUCLEOTIDE SEQUENCE [LARGE SCALE GENOMIC DNA]</scope>
    <source>
        <strain evidence="13 14">DSM 18048</strain>
    </source>
</reference>
<keyword evidence="6 7" id="KW-0664">Pyridoxine biosynthesis</keyword>
<dbReference type="GO" id="GO:0004733">
    <property type="term" value="F:pyridoxamine phosphate oxidase activity"/>
    <property type="evidence" value="ECO:0007669"/>
    <property type="project" value="UniProtKB-UniRule"/>
</dbReference>
<comment type="function">
    <text evidence="7">Catalyzes the oxidation of either pyridoxine 5'-phosphate (PNP) or pyridoxamine 5'-phosphate (PMP) into pyridoxal 5'-phosphate (PLP).</text>
</comment>
<keyword evidence="5 7" id="KW-0560">Oxidoreductase</keyword>
<dbReference type="InterPro" id="IPR019576">
    <property type="entry name" value="Pyridoxamine_oxidase_dimer_C"/>
</dbReference>
<evidence type="ECO:0000256" key="9">
    <source>
        <dbReference type="PIRSR" id="PIRSR000190-2"/>
    </source>
</evidence>
<evidence type="ECO:0000256" key="3">
    <source>
        <dbReference type="ARBA" id="ARBA00022630"/>
    </source>
</evidence>
<evidence type="ECO:0000256" key="5">
    <source>
        <dbReference type="ARBA" id="ARBA00023002"/>
    </source>
</evidence>
<dbReference type="UniPathway" id="UPA01068">
    <property type="reaction ID" value="UER00304"/>
</dbReference>
<organism evidence="13 14">
    <name type="scientific">Deinococcus yavapaiensis KR-236</name>
    <dbReference type="NCBI Taxonomy" id="694435"/>
    <lineage>
        <taxon>Bacteria</taxon>
        <taxon>Thermotogati</taxon>
        <taxon>Deinococcota</taxon>
        <taxon>Deinococci</taxon>
        <taxon>Deinococcales</taxon>
        <taxon>Deinococcaceae</taxon>
        <taxon>Deinococcus</taxon>
    </lineage>
</organism>
<keyword evidence="4 7" id="KW-0288">FMN</keyword>
<proteinExistence type="inferred from homology"/>
<evidence type="ECO:0000259" key="11">
    <source>
        <dbReference type="Pfam" id="PF01243"/>
    </source>
</evidence>
<dbReference type="PANTHER" id="PTHR10851:SF0">
    <property type="entry name" value="PYRIDOXINE-5'-PHOSPHATE OXIDASE"/>
    <property type="match status" value="1"/>
</dbReference>
<feature type="binding site" evidence="7 9">
    <location>
        <position position="105"/>
    </location>
    <ligand>
        <name>FMN</name>
        <dbReference type="ChEBI" id="CHEBI:58210"/>
    </ligand>
</feature>
<feature type="binding site" evidence="7">
    <location>
        <begin position="61"/>
        <end position="66"/>
    </location>
    <ligand>
        <name>FMN</name>
        <dbReference type="ChEBI" id="CHEBI:58210"/>
    </ligand>
</feature>
<protein>
    <recommendedName>
        <fullName evidence="7">Pyridoxine/pyridoxamine 5'-phosphate oxidase</fullName>
        <ecNumber evidence="7">1.4.3.5</ecNumber>
    </recommendedName>
    <alternativeName>
        <fullName evidence="7">PNP/PMP oxidase</fullName>
        <shortName evidence="7">PNPOx</shortName>
    </alternativeName>
    <alternativeName>
        <fullName evidence="7">Pyridoxal 5'-phosphate synthase</fullName>
    </alternativeName>
</protein>
<dbReference type="GO" id="GO:0008615">
    <property type="term" value="P:pyridoxine biosynthetic process"/>
    <property type="evidence" value="ECO:0007669"/>
    <property type="project" value="UniProtKB-UniRule"/>
</dbReference>
<dbReference type="Pfam" id="PF10590">
    <property type="entry name" value="PNP_phzG_C"/>
    <property type="match status" value="1"/>
</dbReference>
<dbReference type="FunFam" id="2.30.110.10:FF:000020">
    <property type="entry name" value="PNPO isoform 11"/>
    <property type="match status" value="1"/>
</dbReference>
<dbReference type="Pfam" id="PF01243">
    <property type="entry name" value="PNPOx_N"/>
    <property type="match status" value="1"/>
</dbReference>
<feature type="binding site" evidence="7 9">
    <location>
        <begin position="76"/>
        <end position="77"/>
    </location>
    <ligand>
        <name>FMN</name>
        <dbReference type="ChEBI" id="CHEBI:58210"/>
    </ligand>
</feature>
<dbReference type="RefSeq" id="WP_110884733.1">
    <property type="nucleotide sequence ID" value="NZ_QJSX01000001.1"/>
</dbReference>
<dbReference type="PANTHER" id="PTHR10851">
    <property type="entry name" value="PYRIDOXINE-5-PHOSPHATE OXIDASE"/>
    <property type="match status" value="1"/>
</dbReference>
<sequence>MTDLTKLRLTYAKGELRRADLHGDPVEQFRAWLDEALASDLPEPYATTVATASASGRPSARTVLLRGFDARGFVFYTNYTSRKGQDLAENPQAALLFYWPGLERQVRVEGRVEQVSSEESDAYWRSRPRDSQIGAHASGRQSHPIADRDALEARFEELRTQFVQDVSRPGHWGGYRVVPDTFEFWQGRPSRVHDRFQYTRQAEGWKIERLTP</sequence>
<dbReference type="PROSITE" id="PS01064">
    <property type="entry name" value="PYRIDOX_OXIDASE"/>
    <property type="match status" value="1"/>
</dbReference>
<dbReference type="SUPFAM" id="SSF50475">
    <property type="entry name" value="FMN-binding split barrel"/>
    <property type="match status" value="1"/>
</dbReference>
<dbReference type="EC" id="1.4.3.5" evidence="7"/>
<comment type="pathway">
    <text evidence="7">Cofactor metabolism; pyridoxal 5'-phosphate salvage; pyridoxal 5'-phosphate from pyridoxamine 5'-phosphate: step 1/1.</text>
</comment>
<comment type="caution">
    <text evidence="13">The sequence shown here is derived from an EMBL/GenBank/DDBJ whole genome shotgun (WGS) entry which is preliminary data.</text>
</comment>
<feature type="binding site" evidence="7 9">
    <location>
        <position position="195"/>
    </location>
    <ligand>
        <name>FMN</name>
        <dbReference type="ChEBI" id="CHEBI:58210"/>
    </ligand>
</feature>
<feature type="binding site" evidence="8">
    <location>
        <begin position="8"/>
        <end position="11"/>
    </location>
    <ligand>
        <name>substrate</name>
    </ligand>
</feature>